<organism evidence="2 3">
    <name type="scientific">Methylobacterium iners</name>
    <dbReference type="NCBI Taxonomy" id="418707"/>
    <lineage>
        <taxon>Bacteria</taxon>
        <taxon>Pseudomonadati</taxon>
        <taxon>Pseudomonadota</taxon>
        <taxon>Alphaproteobacteria</taxon>
        <taxon>Hyphomicrobiales</taxon>
        <taxon>Methylobacteriaceae</taxon>
        <taxon>Methylobacterium</taxon>
    </lineage>
</organism>
<proteinExistence type="predicted"/>
<dbReference type="RefSeq" id="WP_238245225.1">
    <property type="nucleotide sequence ID" value="NZ_BPQP01000055.1"/>
</dbReference>
<feature type="domain" description="DUF6894" evidence="1">
    <location>
        <begin position="3"/>
        <end position="71"/>
    </location>
</feature>
<dbReference type="InterPro" id="IPR054189">
    <property type="entry name" value="DUF6894"/>
</dbReference>
<evidence type="ECO:0000259" key="1">
    <source>
        <dbReference type="Pfam" id="PF21834"/>
    </source>
</evidence>
<protein>
    <recommendedName>
        <fullName evidence="1">DUF6894 domain-containing protein</fullName>
    </recommendedName>
</protein>
<gene>
    <name evidence="2" type="ORF">OCOJLMKI_3323</name>
</gene>
<dbReference type="EMBL" id="BPQP01000055">
    <property type="protein sequence ID" value="GJD96105.1"/>
    <property type="molecule type" value="Genomic_DNA"/>
</dbReference>
<dbReference type="Proteomes" id="UP001055125">
    <property type="component" value="Unassembled WGS sequence"/>
</dbReference>
<keyword evidence="3" id="KW-1185">Reference proteome</keyword>
<name>A0ABQ4S338_9HYPH</name>
<comment type="caution">
    <text evidence="2">The sequence shown here is derived from an EMBL/GenBank/DDBJ whole genome shotgun (WGS) entry which is preliminary data.</text>
</comment>
<sequence>MARYFFDVHNSTLMRDTEGSECAGFEEIRREAMLMLPAFAKDKIPKDGDRQAFTMLVRNEAHVTVYTATLTFAGLWLGEDVPPIDEPSD</sequence>
<dbReference type="Pfam" id="PF21834">
    <property type="entry name" value="DUF6894"/>
    <property type="match status" value="1"/>
</dbReference>
<reference evidence="2" key="2">
    <citation type="submission" date="2021-08" db="EMBL/GenBank/DDBJ databases">
        <authorList>
            <person name="Tani A."/>
            <person name="Ola A."/>
            <person name="Ogura Y."/>
            <person name="Katsura K."/>
            <person name="Hayashi T."/>
        </authorList>
    </citation>
    <scope>NUCLEOTIDE SEQUENCE</scope>
    <source>
        <strain evidence="2">DSM 19015</strain>
    </source>
</reference>
<evidence type="ECO:0000313" key="2">
    <source>
        <dbReference type="EMBL" id="GJD96105.1"/>
    </source>
</evidence>
<reference evidence="2" key="1">
    <citation type="journal article" date="2021" name="Front. Microbiol.">
        <title>Comprehensive Comparative Genomics and Phenotyping of Methylobacterium Species.</title>
        <authorList>
            <person name="Alessa O."/>
            <person name="Ogura Y."/>
            <person name="Fujitani Y."/>
            <person name="Takami H."/>
            <person name="Hayashi T."/>
            <person name="Sahin N."/>
            <person name="Tani A."/>
        </authorList>
    </citation>
    <scope>NUCLEOTIDE SEQUENCE</scope>
    <source>
        <strain evidence="2">DSM 19015</strain>
    </source>
</reference>
<evidence type="ECO:0000313" key="3">
    <source>
        <dbReference type="Proteomes" id="UP001055125"/>
    </source>
</evidence>
<accession>A0ABQ4S338</accession>